<protein>
    <submittedName>
        <fullName evidence="1">Uncharacterized protein</fullName>
    </submittedName>
</protein>
<proteinExistence type="predicted"/>
<reference evidence="2" key="1">
    <citation type="submission" date="2023-05" db="EMBL/GenBank/DDBJ databases">
        <title>Draft genome of Pseudofrankia sp. BMG5.37.</title>
        <authorList>
            <person name="Gtari M."/>
            <person name="Ghodhbane F."/>
            <person name="Sbissi I."/>
        </authorList>
    </citation>
    <scope>NUCLEOTIDE SEQUENCE [LARGE SCALE GENOMIC DNA]</scope>
    <source>
        <strain evidence="2">BMG 814</strain>
    </source>
</reference>
<organism evidence="1 2">
    <name type="scientific">Blastococcus carthaginiensis</name>
    <dbReference type="NCBI Taxonomy" id="3050034"/>
    <lineage>
        <taxon>Bacteria</taxon>
        <taxon>Bacillati</taxon>
        <taxon>Actinomycetota</taxon>
        <taxon>Actinomycetes</taxon>
        <taxon>Geodermatophilales</taxon>
        <taxon>Geodermatophilaceae</taxon>
        <taxon>Blastococcus</taxon>
    </lineage>
</organism>
<dbReference type="RefSeq" id="WP_306000121.1">
    <property type="nucleotide sequence ID" value="NZ_JASNFN010000013.1"/>
</dbReference>
<accession>A0ABT9ID50</accession>
<evidence type="ECO:0000313" key="2">
    <source>
        <dbReference type="Proteomes" id="UP001233673"/>
    </source>
</evidence>
<sequence length="190" mass="20278">MAPPRDFTFAVPGDWVRIRVLDDAQRDADVRRIAQAVTRGRPDRDRLMPQVARVLHEAVAARTDSRTVEVHLPVLQKGAPPVACALAVGVVPPRDGDRPGGEDAAFLAAAGTGATAEVVDLACGPVARLRRRTSAPAPDGRRVETAVVQYQHPLPGGGFVLLSFSTPLLELLDPLTALFDAVAGSFRWLP</sequence>
<dbReference type="EMBL" id="JASNFN010000013">
    <property type="protein sequence ID" value="MDP5183496.1"/>
    <property type="molecule type" value="Genomic_DNA"/>
</dbReference>
<keyword evidence="2" id="KW-1185">Reference proteome</keyword>
<name>A0ABT9ID50_9ACTN</name>
<dbReference type="Proteomes" id="UP001233673">
    <property type="component" value="Unassembled WGS sequence"/>
</dbReference>
<evidence type="ECO:0000313" key="1">
    <source>
        <dbReference type="EMBL" id="MDP5183496.1"/>
    </source>
</evidence>
<comment type="caution">
    <text evidence="1">The sequence shown here is derived from an EMBL/GenBank/DDBJ whole genome shotgun (WGS) entry which is preliminary data.</text>
</comment>
<gene>
    <name evidence="1" type="ORF">QOZ88_12695</name>
</gene>